<protein>
    <submittedName>
        <fullName evidence="3">ATP-binding protein</fullName>
    </submittedName>
</protein>
<organism evidence="3 4">
    <name type="scientific">Caballeronia glathei</name>
    <dbReference type="NCBI Taxonomy" id="60547"/>
    <lineage>
        <taxon>Bacteria</taxon>
        <taxon>Pseudomonadati</taxon>
        <taxon>Pseudomonadota</taxon>
        <taxon>Betaproteobacteria</taxon>
        <taxon>Burkholderiales</taxon>
        <taxon>Burkholderiaceae</taxon>
        <taxon>Caballeronia</taxon>
    </lineage>
</organism>
<dbReference type="EMBL" id="JFHC01000004">
    <property type="protein sequence ID" value="KDR43947.1"/>
    <property type="molecule type" value="Genomic_DNA"/>
</dbReference>
<comment type="caution">
    <text evidence="3">The sequence shown here is derived from an EMBL/GenBank/DDBJ whole genome shotgun (WGS) entry which is preliminary data.</text>
</comment>
<dbReference type="GO" id="GO:0005524">
    <property type="term" value="F:ATP binding"/>
    <property type="evidence" value="ECO:0007669"/>
    <property type="project" value="UniProtKB-UniRule"/>
</dbReference>
<accession>A0A069PU18</accession>
<evidence type="ECO:0000256" key="1">
    <source>
        <dbReference type="PROSITE-ProRule" id="PRU00409"/>
    </source>
</evidence>
<keyword evidence="1" id="KW-0547">Nucleotide-binding</keyword>
<evidence type="ECO:0000313" key="3">
    <source>
        <dbReference type="EMBL" id="KDR43947.1"/>
    </source>
</evidence>
<dbReference type="GO" id="GO:0046872">
    <property type="term" value="F:metal ion binding"/>
    <property type="evidence" value="ECO:0007669"/>
    <property type="project" value="InterPro"/>
</dbReference>
<gene>
    <name evidence="3" type="ORF">BG61_24710</name>
</gene>
<feature type="domain" description="ATP-grasp" evidence="2">
    <location>
        <begin position="128"/>
        <end position="312"/>
    </location>
</feature>
<dbReference type="PIRSF" id="PIRSF016817">
    <property type="entry name" value="UCP016817_carboligase"/>
    <property type="match status" value="1"/>
</dbReference>
<dbReference type="SUPFAM" id="SSF56059">
    <property type="entry name" value="Glutathione synthetase ATP-binding domain-like"/>
    <property type="match status" value="1"/>
</dbReference>
<dbReference type="InterPro" id="IPR016677">
    <property type="entry name" value="UCP016817_carboligase"/>
</dbReference>
<dbReference type="Proteomes" id="UP000027466">
    <property type="component" value="Unassembled WGS sequence"/>
</dbReference>
<keyword evidence="4" id="KW-1185">Reference proteome</keyword>
<keyword evidence="1 3" id="KW-0067">ATP-binding</keyword>
<sequence length="412" mass="43719">MHTPPLPSRAPHARAPCVAVAGLSARMLAQSAARAGFNVVALDIFGDRDTREYAGLWFDIGGEGLVIDRARLHDALEHAARLPRMLGLIVTSGLEPLADGLARGERMPRFIGNGAQAISAVRDPRRFFPMLDEAGIDHPEVRFTRPADPRGWLVKRAHGCGGVHVEPAGGEGGDGVGDDASASPAGPAYFQRMSPGRSMSALFVGARREVSVIGFAEQLSVACGKLPFVHAGSVGPLDLPPATAERITAAIRTIVWQTGLTGLNSIDFLLDGDTFRVLEINARPSSTMALYDAAWPGAWPRGLFGCHLDACLDGDPAAVPPAPARRVAQHVVFAPRGFTASARFSDACFVDPACHDVPLAGTRVEAGQPVCTLVVAASTLAAVRDELERQHARLLQRIETCHECSHDALSPR</sequence>
<proteinExistence type="predicted"/>
<dbReference type="InterPro" id="IPR003806">
    <property type="entry name" value="ATP-grasp_PylC-type"/>
</dbReference>
<dbReference type="STRING" id="60547.GCA_000751215_01105"/>
<dbReference type="Pfam" id="PF02655">
    <property type="entry name" value="ATP-grasp_3"/>
    <property type="match status" value="1"/>
</dbReference>
<dbReference type="PROSITE" id="PS50975">
    <property type="entry name" value="ATP_GRASP"/>
    <property type="match status" value="1"/>
</dbReference>
<dbReference type="AlphaFoldDB" id="A0A069PU18"/>
<name>A0A069PU18_9BURK</name>
<reference evidence="3 4" key="1">
    <citation type="submission" date="2014-03" db="EMBL/GenBank/DDBJ databases">
        <title>Draft Genome Sequences of Four Burkholderia Strains.</title>
        <authorList>
            <person name="Liu X.Y."/>
            <person name="Li C.X."/>
            <person name="Xu J.H."/>
        </authorList>
    </citation>
    <scope>NUCLEOTIDE SEQUENCE [LARGE SCALE GENOMIC DNA]</scope>
    <source>
        <strain evidence="3 4">DSM 50014</strain>
    </source>
</reference>
<dbReference type="InterPro" id="IPR011761">
    <property type="entry name" value="ATP-grasp"/>
</dbReference>
<dbReference type="RefSeq" id="WP_035926949.1">
    <property type="nucleotide sequence ID" value="NZ_CADFFX010000006.1"/>
</dbReference>
<evidence type="ECO:0000313" key="4">
    <source>
        <dbReference type="Proteomes" id="UP000027466"/>
    </source>
</evidence>
<evidence type="ECO:0000259" key="2">
    <source>
        <dbReference type="PROSITE" id="PS50975"/>
    </source>
</evidence>
<dbReference type="Gene3D" id="3.30.470.20">
    <property type="entry name" value="ATP-grasp fold, B domain"/>
    <property type="match status" value="1"/>
</dbReference>